<dbReference type="EMBL" id="UYRU01046432">
    <property type="protein sequence ID" value="VDN09123.1"/>
    <property type="molecule type" value="Genomic_DNA"/>
</dbReference>
<feature type="region of interest" description="Disordered" evidence="1">
    <location>
        <begin position="34"/>
        <end position="61"/>
    </location>
</feature>
<gene>
    <name evidence="2" type="ORF">DILT_LOCUS4954</name>
</gene>
<feature type="compositionally biased region" description="Acidic residues" evidence="1">
    <location>
        <begin position="1"/>
        <end position="13"/>
    </location>
</feature>
<evidence type="ECO:0000313" key="2">
    <source>
        <dbReference type="EMBL" id="VDN09123.1"/>
    </source>
</evidence>
<organism evidence="2 3">
    <name type="scientific">Dibothriocephalus latus</name>
    <name type="common">Fish tapeworm</name>
    <name type="synonym">Diphyllobothrium latum</name>
    <dbReference type="NCBI Taxonomy" id="60516"/>
    <lineage>
        <taxon>Eukaryota</taxon>
        <taxon>Metazoa</taxon>
        <taxon>Spiralia</taxon>
        <taxon>Lophotrochozoa</taxon>
        <taxon>Platyhelminthes</taxon>
        <taxon>Cestoda</taxon>
        <taxon>Eucestoda</taxon>
        <taxon>Diphyllobothriidea</taxon>
        <taxon>Diphyllobothriidae</taxon>
        <taxon>Dibothriocephalus</taxon>
    </lineage>
</organism>
<proteinExistence type="predicted"/>
<accession>A0A3P7LEV5</accession>
<sequence length="80" mass="8639">MEDNDDYDEEDDAVVTPSRVSVFPKKSPQLSFSPNAALPDISVPQASKKSQHPHLSSAGVEGLTKAQLKTALLYLLEVSV</sequence>
<dbReference type="OrthoDB" id="440673at2759"/>
<name>A0A3P7LEV5_DIBLA</name>
<dbReference type="Proteomes" id="UP000281553">
    <property type="component" value="Unassembled WGS sequence"/>
</dbReference>
<evidence type="ECO:0000313" key="3">
    <source>
        <dbReference type="Proteomes" id="UP000281553"/>
    </source>
</evidence>
<protein>
    <submittedName>
        <fullName evidence="2">Uncharacterized protein</fullName>
    </submittedName>
</protein>
<evidence type="ECO:0000256" key="1">
    <source>
        <dbReference type="SAM" id="MobiDB-lite"/>
    </source>
</evidence>
<dbReference type="AlphaFoldDB" id="A0A3P7LEV5"/>
<keyword evidence="3" id="KW-1185">Reference proteome</keyword>
<feature type="region of interest" description="Disordered" evidence="1">
    <location>
        <begin position="1"/>
        <end position="20"/>
    </location>
</feature>
<reference evidence="2 3" key="1">
    <citation type="submission" date="2018-11" db="EMBL/GenBank/DDBJ databases">
        <authorList>
            <consortium name="Pathogen Informatics"/>
        </authorList>
    </citation>
    <scope>NUCLEOTIDE SEQUENCE [LARGE SCALE GENOMIC DNA]</scope>
</reference>